<comment type="caution">
    <text evidence="1">The sequence shown here is derived from an EMBL/GenBank/DDBJ whole genome shotgun (WGS) entry which is preliminary data.</text>
</comment>
<accession>A0ABW1ZNX7</accession>
<evidence type="ECO:0000313" key="1">
    <source>
        <dbReference type="EMBL" id="MFC6662640.1"/>
    </source>
</evidence>
<sequence length="120" mass="12853">MPPVEPPYTPAKRQPAYQAALSGLEQHRQARVAAAAAKGDWDDADRWQVARVMPALLVGDPGSLPATVPGLLLELLWDDQSVTARIVAATPDGDLLAEDVVLLRRDGPGYVAFAPVVYAR</sequence>
<dbReference type="Proteomes" id="UP001596317">
    <property type="component" value="Unassembled WGS sequence"/>
</dbReference>
<organism evidence="1 2">
    <name type="scientific">Deinococcus multiflagellatus</name>
    <dbReference type="NCBI Taxonomy" id="1656887"/>
    <lineage>
        <taxon>Bacteria</taxon>
        <taxon>Thermotogati</taxon>
        <taxon>Deinococcota</taxon>
        <taxon>Deinococci</taxon>
        <taxon>Deinococcales</taxon>
        <taxon>Deinococcaceae</taxon>
        <taxon>Deinococcus</taxon>
    </lineage>
</organism>
<dbReference type="EMBL" id="JBHSWB010000002">
    <property type="protein sequence ID" value="MFC6662640.1"/>
    <property type="molecule type" value="Genomic_DNA"/>
</dbReference>
<reference evidence="2" key="1">
    <citation type="journal article" date="2019" name="Int. J. Syst. Evol. Microbiol.">
        <title>The Global Catalogue of Microorganisms (GCM) 10K type strain sequencing project: providing services to taxonomists for standard genome sequencing and annotation.</title>
        <authorList>
            <consortium name="The Broad Institute Genomics Platform"/>
            <consortium name="The Broad Institute Genome Sequencing Center for Infectious Disease"/>
            <person name="Wu L."/>
            <person name="Ma J."/>
        </authorList>
    </citation>
    <scope>NUCLEOTIDE SEQUENCE [LARGE SCALE GENOMIC DNA]</scope>
    <source>
        <strain evidence="2">CCUG 63830</strain>
    </source>
</reference>
<dbReference type="RefSeq" id="WP_224612332.1">
    <property type="nucleotide sequence ID" value="NZ_JAIQXV010000026.1"/>
</dbReference>
<keyword evidence="2" id="KW-1185">Reference proteome</keyword>
<name>A0ABW1ZNX7_9DEIO</name>
<gene>
    <name evidence="1" type="ORF">ACFP90_21520</name>
</gene>
<protein>
    <submittedName>
        <fullName evidence="1">Uncharacterized protein</fullName>
    </submittedName>
</protein>
<evidence type="ECO:0000313" key="2">
    <source>
        <dbReference type="Proteomes" id="UP001596317"/>
    </source>
</evidence>
<proteinExistence type="predicted"/>